<organism evidence="2 3">
    <name type="scientific">Mycena metata</name>
    <dbReference type="NCBI Taxonomy" id="1033252"/>
    <lineage>
        <taxon>Eukaryota</taxon>
        <taxon>Fungi</taxon>
        <taxon>Dikarya</taxon>
        <taxon>Basidiomycota</taxon>
        <taxon>Agaricomycotina</taxon>
        <taxon>Agaricomycetes</taxon>
        <taxon>Agaricomycetidae</taxon>
        <taxon>Agaricales</taxon>
        <taxon>Marasmiineae</taxon>
        <taxon>Mycenaceae</taxon>
        <taxon>Mycena</taxon>
    </lineage>
</organism>
<feature type="compositionally biased region" description="Basic and acidic residues" evidence="1">
    <location>
        <begin position="35"/>
        <end position="50"/>
    </location>
</feature>
<evidence type="ECO:0000256" key="1">
    <source>
        <dbReference type="SAM" id="MobiDB-lite"/>
    </source>
</evidence>
<protein>
    <submittedName>
        <fullName evidence="2">Uncharacterized protein</fullName>
    </submittedName>
</protein>
<dbReference type="Proteomes" id="UP001215598">
    <property type="component" value="Unassembled WGS sequence"/>
</dbReference>
<evidence type="ECO:0000313" key="2">
    <source>
        <dbReference type="EMBL" id="KAJ7732110.1"/>
    </source>
</evidence>
<sequence>MFNASYPRFRKPKIHVVPLVNVPWVTGKLRPNRKRREEGILRKPESEAKTRRVGSQPNLRNLFSHMNIEQQMSLNTPLCSPTLYNPRRRNRELAKDPNLPHETKRPIIDSTRFAIKACPAMRHGDLATSVLSLLVTDGRKLLGRDDGAASPHRGLSGQRIWTVMRKKARMIKGRTHRTVKEASLIALAMGNKRLEKENEMDAGYNHTVSTQNAAPVGVSVYGALYEDNQGHCTKSADPILASTLGTKHLPHRVSQRQETTVCPTCCRSASALRFWYTNSCQEGWWAASCRQSFPERVQCLKIMSGSKILKVHTASSERTIQEEYVAYHGGAGGRRVEAEQMVVVERKEVFFCQPLVCSNASHPEEAVLRSKNVR</sequence>
<feature type="region of interest" description="Disordered" evidence="1">
    <location>
        <begin position="35"/>
        <end position="54"/>
    </location>
</feature>
<accession>A0AAD7HZX7</accession>
<dbReference type="EMBL" id="JARKIB010000147">
    <property type="protein sequence ID" value="KAJ7732110.1"/>
    <property type="molecule type" value="Genomic_DNA"/>
</dbReference>
<keyword evidence="3" id="KW-1185">Reference proteome</keyword>
<name>A0AAD7HZX7_9AGAR</name>
<gene>
    <name evidence="2" type="ORF">B0H16DRAFT_1696445</name>
</gene>
<evidence type="ECO:0000313" key="3">
    <source>
        <dbReference type="Proteomes" id="UP001215598"/>
    </source>
</evidence>
<reference evidence="2" key="1">
    <citation type="submission" date="2023-03" db="EMBL/GenBank/DDBJ databases">
        <title>Massive genome expansion in bonnet fungi (Mycena s.s.) driven by repeated elements and novel gene families across ecological guilds.</title>
        <authorList>
            <consortium name="Lawrence Berkeley National Laboratory"/>
            <person name="Harder C.B."/>
            <person name="Miyauchi S."/>
            <person name="Viragh M."/>
            <person name="Kuo A."/>
            <person name="Thoen E."/>
            <person name="Andreopoulos B."/>
            <person name="Lu D."/>
            <person name="Skrede I."/>
            <person name="Drula E."/>
            <person name="Henrissat B."/>
            <person name="Morin E."/>
            <person name="Kohler A."/>
            <person name="Barry K."/>
            <person name="LaButti K."/>
            <person name="Morin E."/>
            <person name="Salamov A."/>
            <person name="Lipzen A."/>
            <person name="Mereny Z."/>
            <person name="Hegedus B."/>
            <person name="Baldrian P."/>
            <person name="Stursova M."/>
            <person name="Weitz H."/>
            <person name="Taylor A."/>
            <person name="Grigoriev I.V."/>
            <person name="Nagy L.G."/>
            <person name="Martin F."/>
            <person name="Kauserud H."/>
        </authorList>
    </citation>
    <scope>NUCLEOTIDE SEQUENCE</scope>
    <source>
        <strain evidence="2">CBHHK182m</strain>
    </source>
</reference>
<dbReference type="AlphaFoldDB" id="A0AAD7HZX7"/>
<proteinExistence type="predicted"/>
<comment type="caution">
    <text evidence="2">The sequence shown here is derived from an EMBL/GenBank/DDBJ whole genome shotgun (WGS) entry which is preliminary data.</text>
</comment>